<dbReference type="PANTHER" id="PTHR10631">
    <property type="entry name" value="N 2 ,N 2 -DIMETHYLGUANOSINE TRNA METHYLTRANSFERASE"/>
    <property type="match status" value="1"/>
</dbReference>
<dbReference type="SUPFAM" id="SSF53335">
    <property type="entry name" value="S-adenosyl-L-methionine-dependent methyltransferases"/>
    <property type="match status" value="1"/>
</dbReference>
<evidence type="ECO:0000256" key="3">
    <source>
        <dbReference type="ARBA" id="ARBA00022679"/>
    </source>
</evidence>
<gene>
    <name evidence="10" type="ORF">CCR75_002433</name>
</gene>
<comment type="catalytic activity">
    <reaction evidence="8">
        <text>guanosine(26) in tRNA + 2 S-adenosyl-L-methionine = N(2)-dimethylguanosine(26) in tRNA + 2 S-adenosyl-L-homocysteine + 2 H(+)</text>
        <dbReference type="Rhea" id="RHEA:43140"/>
        <dbReference type="Rhea" id="RHEA-COMP:10359"/>
        <dbReference type="Rhea" id="RHEA-COMP:10360"/>
        <dbReference type="ChEBI" id="CHEBI:15378"/>
        <dbReference type="ChEBI" id="CHEBI:57856"/>
        <dbReference type="ChEBI" id="CHEBI:59789"/>
        <dbReference type="ChEBI" id="CHEBI:74269"/>
        <dbReference type="ChEBI" id="CHEBI:74513"/>
        <dbReference type="EC" id="2.1.1.216"/>
    </reaction>
</comment>
<comment type="caution">
    <text evidence="10">The sequence shown here is derived from an EMBL/GenBank/DDBJ whole genome shotgun (WGS) entry which is preliminary data.</text>
</comment>
<dbReference type="PANTHER" id="PTHR10631:SF3">
    <property type="entry name" value="TRNA (GUANINE(26)-N(2))-DIMETHYLTRANSFERASE"/>
    <property type="match status" value="1"/>
</dbReference>
<keyword evidence="6 9" id="KW-0694">RNA-binding</keyword>
<evidence type="ECO:0000256" key="6">
    <source>
        <dbReference type="ARBA" id="ARBA00022884"/>
    </source>
</evidence>
<dbReference type="InterPro" id="IPR029063">
    <property type="entry name" value="SAM-dependent_MTases_sf"/>
</dbReference>
<evidence type="ECO:0000256" key="4">
    <source>
        <dbReference type="ARBA" id="ARBA00022691"/>
    </source>
</evidence>
<dbReference type="EMBL" id="SHOA02000014">
    <property type="protein sequence ID" value="TDH66796.1"/>
    <property type="molecule type" value="Genomic_DNA"/>
</dbReference>
<dbReference type="KEGG" id="blac:94346201"/>
<evidence type="ECO:0000313" key="11">
    <source>
        <dbReference type="Proteomes" id="UP000294530"/>
    </source>
</evidence>
<dbReference type="Pfam" id="PF02005">
    <property type="entry name" value="TRM"/>
    <property type="match status" value="1"/>
</dbReference>
<dbReference type="EC" id="2.1.1.216" evidence="7"/>
<comment type="similarity">
    <text evidence="9">Belongs to the class I-like SAM-binding methyltransferase superfamily. Trm1 family.</text>
</comment>
<dbReference type="AlphaFoldDB" id="A0A976ICM8"/>
<dbReference type="GeneID" id="94346201"/>
<evidence type="ECO:0000256" key="2">
    <source>
        <dbReference type="ARBA" id="ARBA00022603"/>
    </source>
</evidence>
<keyword evidence="5 9" id="KW-0819">tRNA processing</keyword>
<keyword evidence="3 9" id="KW-0808">Transferase</keyword>
<evidence type="ECO:0000256" key="5">
    <source>
        <dbReference type="ARBA" id="ARBA00022694"/>
    </source>
</evidence>
<dbReference type="InterPro" id="IPR002905">
    <property type="entry name" value="Trm1"/>
</dbReference>
<evidence type="ECO:0000256" key="1">
    <source>
        <dbReference type="ARBA" id="ARBA00022555"/>
    </source>
</evidence>
<reference evidence="10 11" key="1">
    <citation type="journal article" date="2021" name="Genome Biol.">
        <title>AFLAP: assembly-free linkage analysis pipeline using k-mers from genome sequencing data.</title>
        <authorList>
            <person name="Fletcher K."/>
            <person name="Zhang L."/>
            <person name="Gil J."/>
            <person name="Han R."/>
            <person name="Cavanaugh K."/>
            <person name="Michelmore R."/>
        </authorList>
    </citation>
    <scope>NUCLEOTIDE SEQUENCE [LARGE SCALE GENOMIC DNA]</scope>
    <source>
        <strain evidence="10 11">SF5</strain>
    </source>
</reference>
<dbReference type="Gene3D" id="3.40.50.150">
    <property type="entry name" value="Vaccinia Virus protein VP39"/>
    <property type="match status" value="1"/>
</dbReference>
<name>A0A976ICM8_BRELC</name>
<accession>A0A976ICM8</accession>
<keyword evidence="4 9" id="KW-0949">S-adenosyl-L-methionine</keyword>
<keyword evidence="1 9" id="KW-0820">tRNA-binding</keyword>
<evidence type="ECO:0000256" key="7">
    <source>
        <dbReference type="ARBA" id="ARBA00039099"/>
    </source>
</evidence>
<dbReference type="Proteomes" id="UP000294530">
    <property type="component" value="Unassembled WGS sequence"/>
</dbReference>
<evidence type="ECO:0000256" key="8">
    <source>
        <dbReference type="ARBA" id="ARBA00051897"/>
    </source>
</evidence>
<dbReference type="OrthoDB" id="6349953at2759"/>
<protein>
    <recommendedName>
        <fullName evidence="7">tRNA (guanine(26)-N(2))-dimethyltransferase</fullName>
        <ecNumber evidence="7">2.1.1.216</ecNumber>
    </recommendedName>
</protein>
<dbReference type="GO" id="GO:0002940">
    <property type="term" value="P:tRNA N2-guanine methylation"/>
    <property type="evidence" value="ECO:0007669"/>
    <property type="project" value="TreeGrafter"/>
</dbReference>
<dbReference type="GO" id="GO:0000049">
    <property type="term" value="F:tRNA binding"/>
    <property type="evidence" value="ECO:0007669"/>
    <property type="project" value="UniProtKB-UniRule"/>
</dbReference>
<keyword evidence="11" id="KW-1185">Reference proteome</keyword>
<sequence length="103" mass="11139">MSNHGKSADQFDVTDLDLHISASIFSECATQSITNGGLLCVTCTNMPVLSGKQSEVCFLRSKALSNKSHLVSTRYGSACSTPDDRVVSQSLRTPYRANCIVQH</sequence>
<proteinExistence type="inferred from homology"/>
<evidence type="ECO:0000313" key="10">
    <source>
        <dbReference type="EMBL" id="TDH66796.1"/>
    </source>
</evidence>
<dbReference type="RefSeq" id="XP_067816295.1">
    <property type="nucleotide sequence ID" value="XM_067960530.1"/>
</dbReference>
<dbReference type="GO" id="GO:0005634">
    <property type="term" value="C:nucleus"/>
    <property type="evidence" value="ECO:0007669"/>
    <property type="project" value="TreeGrafter"/>
</dbReference>
<organism evidence="10 11">
    <name type="scientific">Bremia lactucae</name>
    <name type="common">Lettuce downy mildew</name>
    <dbReference type="NCBI Taxonomy" id="4779"/>
    <lineage>
        <taxon>Eukaryota</taxon>
        <taxon>Sar</taxon>
        <taxon>Stramenopiles</taxon>
        <taxon>Oomycota</taxon>
        <taxon>Peronosporomycetes</taxon>
        <taxon>Peronosporales</taxon>
        <taxon>Peronosporaceae</taxon>
        <taxon>Bremia</taxon>
    </lineage>
</organism>
<dbReference type="PROSITE" id="PS51626">
    <property type="entry name" value="SAM_MT_TRM1"/>
    <property type="match status" value="1"/>
</dbReference>
<keyword evidence="2 9" id="KW-0489">Methyltransferase</keyword>
<dbReference type="GO" id="GO:0160104">
    <property type="term" value="F:tRNA (guanine(26)-N2)-dimethyltransferase activity"/>
    <property type="evidence" value="ECO:0007669"/>
    <property type="project" value="UniProtKB-EC"/>
</dbReference>
<evidence type="ECO:0000256" key="9">
    <source>
        <dbReference type="PROSITE-ProRule" id="PRU00958"/>
    </source>
</evidence>